<dbReference type="InParanoid" id="A0A2P5E753"/>
<dbReference type="Proteomes" id="UP000237000">
    <property type="component" value="Unassembled WGS sequence"/>
</dbReference>
<protein>
    <recommendedName>
        <fullName evidence="3">DUF4283 domain-containing protein</fullName>
    </recommendedName>
</protein>
<evidence type="ECO:0000313" key="1">
    <source>
        <dbReference type="EMBL" id="PON81379.1"/>
    </source>
</evidence>
<accession>A0A2P5E753</accession>
<keyword evidence="2" id="KW-1185">Reference proteome</keyword>
<dbReference type="EMBL" id="JXTC01000218">
    <property type="protein sequence ID" value="PON81379.1"/>
    <property type="molecule type" value="Genomic_DNA"/>
</dbReference>
<dbReference type="AlphaFoldDB" id="A0A2P5E753"/>
<proteinExistence type="predicted"/>
<organism evidence="1 2">
    <name type="scientific">Trema orientale</name>
    <name type="common">Charcoal tree</name>
    <name type="synonym">Celtis orientalis</name>
    <dbReference type="NCBI Taxonomy" id="63057"/>
    <lineage>
        <taxon>Eukaryota</taxon>
        <taxon>Viridiplantae</taxon>
        <taxon>Streptophyta</taxon>
        <taxon>Embryophyta</taxon>
        <taxon>Tracheophyta</taxon>
        <taxon>Spermatophyta</taxon>
        <taxon>Magnoliopsida</taxon>
        <taxon>eudicotyledons</taxon>
        <taxon>Gunneridae</taxon>
        <taxon>Pentapetalae</taxon>
        <taxon>rosids</taxon>
        <taxon>fabids</taxon>
        <taxon>Rosales</taxon>
        <taxon>Cannabaceae</taxon>
        <taxon>Trema</taxon>
    </lineage>
</organism>
<comment type="caution">
    <text evidence="1">The sequence shown here is derived from an EMBL/GenBank/DDBJ whole genome shotgun (WGS) entry which is preliminary data.</text>
</comment>
<gene>
    <name evidence="1" type="ORF">TorRG33x02_228040</name>
</gene>
<sequence>MMNLHGTNMTGSLSNIALEISKPTTKGNYICIKVDEWALKKRLEMCQYSLIGRVFLSKRDSSWKLADLREKLQSLWKLSSAWHLISLGKGFFYILLFRKKKRTEFGAWVL</sequence>
<dbReference type="OrthoDB" id="1420620at2759"/>
<reference evidence="2" key="1">
    <citation type="submission" date="2016-06" db="EMBL/GenBank/DDBJ databases">
        <title>Parallel loss of symbiosis genes in relatives of nitrogen-fixing non-legume Parasponia.</title>
        <authorList>
            <person name="Van Velzen R."/>
            <person name="Holmer R."/>
            <person name="Bu F."/>
            <person name="Rutten L."/>
            <person name="Van Zeijl A."/>
            <person name="Liu W."/>
            <person name="Santuari L."/>
            <person name="Cao Q."/>
            <person name="Sharma T."/>
            <person name="Shen D."/>
            <person name="Roswanjaya Y."/>
            <person name="Wardhani T."/>
            <person name="Kalhor M.S."/>
            <person name="Jansen J."/>
            <person name="Van den Hoogen J."/>
            <person name="Gungor B."/>
            <person name="Hartog M."/>
            <person name="Hontelez J."/>
            <person name="Verver J."/>
            <person name="Yang W.-C."/>
            <person name="Schijlen E."/>
            <person name="Repin R."/>
            <person name="Schilthuizen M."/>
            <person name="Schranz E."/>
            <person name="Heidstra R."/>
            <person name="Miyata K."/>
            <person name="Fedorova E."/>
            <person name="Kohlen W."/>
            <person name="Bisseling T."/>
            <person name="Smit S."/>
            <person name="Geurts R."/>
        </authorList>
    </citation>
    <scope>NUCLEOTIDE SEQUENCE [LARGE SCALE GENOMIC DNA]</scope>
    <source>
        <strain evidence="2">cv. RG33-2</strain>
    </source>
</reference>
<evidence type="ECO:0000313" key="2">
    <source>
        <dbReference type="Proteomes" id="UP000237000"/>
    </source>
</evidence>
<evidence type="ECO:0008006" key="3">
    <source>
        <dbReference type="Google" id="ProtNLM"/>
    </source>
</evidence>
<name>A0A2P5E753_TREOI</name>